<dbReference type="Pfam" id="PF00583">
    <property type="entry name" value="Acetyltransf_1"/>
    <property type="match status" value="1"/>
</dbReference>
<proteinExistence type="predicted"/>
<evidence type="ECO:0000256" key="1">
    <source>
        <dbReference type="ARBA" id="ARBA00022679"/>
    </source>
</evidence>
<dbReference type="PROSITE" id="PS51186">
    <property type="entry name" value="GNAT"/>
    <property type="match status" value="1"/>
</dbReference>
<dbReference type="SUPFAM" id="SSF55729">
    <property type="entry name" value="Acyl-CoA N-acyltransferases (Nat)"/>
    <property type="match status" value="1"/>
</dbReference>
<evidence type="ECO:0000313" key="4">
    <source>
        <dbReference type="Proteomes" id="UP000049127"/>
    </source>
</evidence>
<reference evidence="4" key="1">
    <citation type="submission" date="2015-01" db="EMBL/GenBank/DDBJ databases">
        <authorList>
            <person name="Aslett M.A."/>
            <person name="De Silva N."/>
        </authorList>
    </citation>
    <scope>NUCLEOTIDE SEQUENCE [LARGE SCALE GENOMIC DNA]</scope>
    <source>
        <strain evidence="4">R28058</strain>
    </source>
</reference>
<name>A0A0C7G7L0_PARSO</name>
<dbReference type="PANTHER" id="PTHR13947">
    <property type="entry name" value="GNAT FAMILY N-ACETYLTRANSFERASE"/>
    <property type="match status" value="1"/>
</dbReference>
<evidence type="ECO:0000313" key="3">
    <source>
        <dbReference type="EMBL" id="CEQ04487.1"/>
    </source>
</evidence>
<gene>
    <name evidence="3" type="primary">yvbK</name>
    <name evidence="3" type="ORF">R28058_22201</name>
</gene>
<dbReference type="Gene3D" id="3.40.630.30">
    <property type="match status" value="1"/>
</dbReference>
<protein>
    <submittedName>
        <fullName evidence="3">GNAT family acetyltransferase</fullName>
        <ecNumber evidence="3">2.3.1.-</ecNumber>
    </submittedName>
</protein>
<keyword evidence="3" id="KW-0012">Acyltransferase</keyword>
<dbReference type="GO" id="GO:0008080">
    <property type="term" value="F:N-acetyltransferase activity"/>
    <property type="evidence" value="ECO:0007669"/>
    <property type="project" value="InterPro"/>
</dbReference>
<dbReference type="OrthoDB" id="9813917at2"/>
<dbReference type="AlphaFoldDB" id="A0A0C7G7L0"/>
<accession>A0A0C7G7L0</accession>
<dbReference type="EMBL" id="CEKZ01000003">
    <property type="protein sequence ID" value="CEQ04487.1"/>
    <property type="molecule type" value="Genomic_DNA"/>
</dbReference>
<dbReference type="InterPro" id="IPR050769">
    <property type="entry name" value="NAT_camello-type"/>
</dbReference>
<dbReference type="InterPro" id="IPR016181">
    <property type="entry name" value="Acyl_CoA_acyltransferase"/>
</dbReference>
<dbReference type="EC" id="2.3.1.-" evidence="3"/>
<feature type="domain" description="N-acetyltransferase" evidence="2">
    <location>
        <begin position="1"/>
        <end position="153"/>
    </location>
</feature>
<organism evidence="3 4">
    <name type="scientific">Paraclostridium sordellii</name>
    <name type="common">Clostridium sordellii</name>
    <dbReference type="NCBI Taxonomy" id="1505"/>
    <lineage>
        <taxon>Bacteria</taxon>
        <taxon>Bacillati</taxon>
        <taxon>Bacillota</taxon>
        <taxon>Clostridia</taxon>
        <taxon>Peptostreptococcales</taxon>
        <taxon>Peptostreptococcaceae</taxon>
        <taxon>Paraclostridium</taxon>
    </lineage>
</organism>
<dbReference type="PANTHER" id="PTHR13947:SF37">
    <property type="entry name" value="LD18367P"/>
    <property type="match status" value="1"/>
</dbReference>
<keyword evidence="1 3" id="KW-0808">Transferase</keyword>
<dbReference type="Proteomes" id="UP000049127">
    <property type="component" value="Unassembled WGS sequence"/>
</dbReference>
<sequence length="153" mass="17425">MKDIKIRKLSKIDEIPYKLLYSADPSIEYVNDYLNRGDCYIAYNNDEVLGVYILIKTRPSTLELVNIAVKESYQDSGIGKKLVDSAIDKARELKVKTLEVGTGNSSISQLAFYQKCGFRIVGVDKDFFKKHYKGKIEENGIECIDMIRLSIDL</sequence>
<dbReference type="InterPro" id="IPR000182">
    <property type="entry name" value="GNAT_dom"/>
</dbReference>
<dbReference type="CDD" id="cd04301">
    <property type="entry name" value="NAT_SF"/>
    <property type="match status" value="1"/>
</dbReference>
<dbReference type="RefSeq" id="WP_055342429.1">
    <property type="nucleotide sequence ID" value="NZ_CDNI01000003.1"/>
</dbReference>
<evidence type="ECO:0000259" key="2">
    <source>
        <dbReference type="PROSITE" id="PS51186"/>
    </source>
</evidence>